<dbReference type="GO" id="GO:0055085">
    <property type="term" value="P:transmembrane transport"/>
    <property type="evidence" value="ECO:0007669"/>
    <property type="project" value="TreeGrafter"/>
</dbReference>
<keyword evidence="12" id="KW-1185">Reference proteome</keyword>
<dbReference type="GO" id="GO:0009272">
    <property type="term" value="P:fungal-type cell wall biogenesis"/>
    <property type="evidence" value="ECO:0007669"/>
    <property type="project" value="TreeGrafter"/>
</dbReference>
<evidence type="ECO:0000313" key="12">
    <source>
        <dbReference type="Proteomes" id="UP001174934"/>
    </source>
</evidence>
<feature type="transmembrane region" description="Helical" evidence="8">
    <location>
        <begin position="379"/>
        <end position="405"/>
    </location>
</feature>
<feature type="compositionally biased region" description="Basic and acidic residues" evidence="7">
    <location>
        <begin position="729"/>
        <end position="746"/>
    </location>
</feature>
<evidence type="ECO:0000256" key="9">
    <source>
        <dbReference type="SAM" id="SignalP"/>
    </source>
</evidence>
<dbReference type="SMART" id="SM01320">
    <property type="entry name" value="TRP_N"/>
    <property type="match status" value="1"/>
</dbReference>
<proteinExistence type="inferred from homology"/>
<dbReference type="PANTHER" id="PTHR31145:SF7">
    <property type="entry name" value="TRP-LIKE ION CHANNEL"/>
    <property type="match status" value="1"/>
</dbReference>
<feature type="transmembrane region" description="Helical" evidence="8">
    <location>
        <begin position="461"/>
        <end position="484"/>
    </location>
</feature>
<name>A0AA39TLD4_9PEZI</name>
<feature type="compositionally biased region" description="Low complexity" evidence="7">
    <location>
        <begin position="801"/>
        <end position="815"/>
    </location>
</feature>
<comment type="caution">
    <text evidence="11">The sequence shown here is derived from an EMBL/GenBank/DDBJ whole genome shotgun (WGS) entry which is preliminary data.</text>
</comment>
<feature type="transmembrane region" description="Helical" evidence="8">
    <location>
        <begin position="631"/>
        <end position="652"/>
    </location>
</feature>
<sequence>MASLWTKAQSRVFTLLFLLSALSVSIQAQATQPEYVYGTDGSGVTRQLAVDRYPALYTGDFGDCLGGESLFNITKFDAAYYADNLTIVFHLDGHSNIKNESLMMHISVEAYGSSRFDMAFNPCELNIASLCPLNASVPITGWALIPVGPRQIGGIPQIAFGIPDLEGFTKLRIFANSSQTEIGCFQAAMSNGNSFSHPEAIAPVLGIFTVVAILASFATAAYGVSIPHMRMHHAHSLSVFVVFETFQAIFFSGVLSLQWPSVCVAWWSNFAWSAGLIYTPGMIHSISSFVGVAGNASQVGGAGSVVINNGGGLLTTQIYGRSLAKMAVENVEKRSAYNASDPYDYTWSGNPVAPGTPLPGTWHGFPGALSGLQIPAADAFLLGLIWLLVAVGLVAVCTLGFKALLECLALLKWIKQDRLAYFRSHWIGYLTIAVLRSLFISFFMVMTLAVFQFAIGGSSGLTALASVFFVIVLVGITFLVAYACHVRTREGKFETKTDQIVFHRAKILRGIPGIVPAWASDLKARGLAVQPVFSISITRIQHINTDPARPSVHQDVAYVKRFGWLSARYRRTKWWFFAYYVGYLFIRAIFIGGGVQNPLAQVYGLLIFEIIAFGIIVSLNPFEGARNTAMAVWMLSITKIVTTGLSVAFLPAFNLDRIIATVIGIVIIIVQGLAVLALIVLMVLSAISSWMSLTRNHEDFSPESLEGVRVRYFERMEGKASDTYQPPPKSKEEKKDKKGKNKEKPQEALPPPPSSFSVVSVRRAPKIEDEDEDIVHDLERFPGGGPASSDLPAFRGATRASRTNSVSSRHSVRSVPRGARGAHRPSWPSRDFVDAGHERPDSGLAQRLSSGANGATMGSSGHHAAANDSVSSTIGPTVTRPQSSNQSLVSPFGARPSSSFSVGSGRATPTREMLARHADERRYATPVAIPDIEKVA</sequence>
<evidence type="ECO:0000256" key="1">
    <source>
        <dbReference type="ARBA" id="ARBA00004141"/>
    </source>
</evidence>
<feature type="transmembrane region" description="Helical" evidence="8">
    <location>
        <begin position="658"/>
        <end position="687"/>
    </location>
</feature>
<keyword evidence="5 8" id="KW-1133">Transmembrane helix</keyword>
<feature type="signal peptide" evidence="9">
    <location>
        <begin position="1"/>
        <end position="28"/>
    </location>
</feature>
<dbReference type="AlphaFoldDB" id="A0AA39TLD4"/>
<comment type="similarity">
    <text evidence="2">Belongs to the transient receptor potential (TRP) ion channel family.</text>
</comment>
<dbReference type="PANTHER" id="PTHR31145">
    <property type="entry name" value="INTEGRAL MEMBRANE PROTEIN (AFU_ORTHOLOGUE AFUA_7G01610)"/>
    <property type="match status" value="1"/>
</dbReference>
<evidence type="ECO:0000256" key="6">
    <source>
        <dbReference type="ARBA" id="ARBA00023136"/>
    </source>
</evidence>
<evidence type="ECO:0000256" key="7">
    <source>
        <dbReference type="SAM" id="MobiDB-lite"/>
    </source>
</evidence>
<feature type="transmembrane region" description="Helical" evidence="8">
    <location>
        <begin position="426"/>
        <end position="455"/>
    </location>
</feature>
<evidence type="ECO:0000313" key="11">
    <source>
        <dbReference type="EMBL" id="KAK0609351.1"/>
    </source>
</evidence>
<reference evidence="11" key="1">
    <citation type="submission" date="2023-06" db="EMBL/GenBank/DDBJ databases">
        <title>Genome-scale phylogeny and comparative genomics of the fungal order Sordariales.</title>
        <authorList>
            <consortium name="Lawrence Berkeley National Laboratory"/>
            <person name="Hensen N."/>
            <person name="Bonometti L."/>
            <person name="Westerberg I."/>
            <person name="Brannstrom I.O."/>
            <person name="Guillou S."/>
            <person name="Cros-Aarteil S."/>
            <person name="Calhoun S."/>
            <person name="Haridas S."/>
            <person name="Kuo A."/>
            <person name="Mondo S."/>
            <person name="Pangilinan J."/>
            <person name="Riley R."/>
            <person name="LaButti K."/>
            <person name="Andreopoulos B."/>
            <person name="Lipzen A."/>
            <person name="Chen C."/>
            <person name="Yanf M."/>
            <person name="Daum C."/>
            <person name="Ng V."/>
            <person name="Clum A."/>
            <person name="Steindorff A."/>
            <person name="Ohm R."/>
            <person name="Martin F."/>
            <person name="Silar P."/>
            <person name="Natvig D."/>
            <person name="Lalanne C."/>
            <person name="Gautier V."/>
            <person name="Ament-velasquez S.L."/>
            <person name="Kruys A."/>
            <person name="Hutchinson M.I."/>
            <person name="Powell A.J."/>
            <person name="Barry K."/>
            <person name="Miller A.N."/>
            <person name="Grigoriev I.V."/>
            <person name="Debuchy R."/>
            <person name="Gladieux P."/>
            <person name="Thoren M.H."/>
            <person name="Johannesson H."/>
        </authorList>
    </citation>
    <scope>NUCLEOTIDE SEQUENCE</scope>
    <source>
        <strain evidence="11">SMH3391-2</strain>
    </source>
</reference>
<evidence type="ECO:0000256" key="8">
    <source>
        <dbReference type="SAM" id="Phobius"/>
    </source>
</evidence>
<evidence type="ECO:0000259" key="10">
    <source>
        <dbReference type="SMART" id="SM01320"/>
    </source>
</evidence>
<feature type="compositionally biased region" description="Basic and acidic residues" evidence="7">
    <location>
        <begin position="831"/>
        <end position="841"/>
    </location>
</feature>
<dbReference type="Pfam" id="PF14558">
    <property type="entry name" value="TRP_N"/>
    <property type="match status" value="1"/>
</dbReference>
<accession>A0AA39TLD4</accession>
<evidence type="ECO:0000256" key="5">
    <source>
        <dbReference type="ARBA" id="ARBA00022989"/>
    </source>
</evidence>
<keyword evidence="3 8" id="KW-0812">Transmembrane</keyword>
<dbReference type="InterPro" id="IPR032800">
    <property type="entry name" value="TRP_N"/>
</dbReference>
<evidence type="ECO:0000256" key="4">
    <source>
        <dbReference type="ARBA" id="ARBA00022729"/>
    </source>
</evidence>
<feature type="region of interest" description="Disordered" evidence="7">
    <location>
        <begin position="719"/>
        <end position="919"/>
    </location>
</feature>
<feature type="transmembrane region" description="Helical" evidence="8">
    <location>
        <begin position="601"/>
        <end position="619"/>
    </location>
</feature>
<feature type="transmembrane region" description="Helical" evidence="8">
    <location>
        <begin position="574"/>
        <end position="595"/>
    </location>
</feature>
<dbReference type="Proteomes" id="UP001174934">
    <property type="component" value="Unassembled WGS sequence"/>
</dbReference>
<evidence type="ECO:0000256" key="2">
    <source>
        <dbReference type="ARBA" id="ARBA00010642"/>
    </source>
</evidence>
<feature type="chain" id="PRO_5041261324" description="ML-like domain-containing protein" evidence="9">
    <location>
        <begin position="29"/>
        <end position="936"/>
    </location>
</feature>
<feature type="domain" description="ML-like" evidence="10">
    <location>
        <begin position="54"/>
        <end position="196"/>
    </location>
</feature>
<dbReference type="InterPro" id="IPR010308">
    <property type="entry name" value="TRP_C"/>
</dbReference>
<feature type="compositionally biased region" description="Polar residues" evidence="7">
    <location>
        <begin position="847"/>
        <end position="859"/>
    </location>
</feature>
<keyword evidence="6 8" id="KW-0472">Membrane</keyword>
<dbReference type="EMBL" id="JAULSR010000014">
    <property type="protein sequence ID" value="KAK0609351.1"/>
    <property type="molecule type" value="Genomic_DNA"/>
</dbReference>
<keyword evidence="4 9" id="KW-0732">Signal</keyword>
<evidence type="ECO:0000256" key="3">
    <source>
        <dbReference type="ARBA" id="ARBA00022692"/>
    </source>
</evidence>
<comment type="subcellular location">
    <subcellularLocation>
        <location evidence="1">Membrane</location>
        <topology evidence="1">Multi-pass membrane protein</topology>
    </subcellularLocation>
</comment>
<feature type="compositionally biased region" description="Polar residues" evidence="7">
    <location>
        <begin position="868"/>
        <end position="889"/>
    </location>
</feature>
<dbReference type="Pfam" id="PF06011">
    <property type="entry name" value="TRP"/>
    <property type="match status" value="1"/>
</dbReference>
<dbReference type="GO" id="GO:0016020">
    <property type="term" value="C:membrane"/>
    <property type="evidence" value="ECO:0007669"/>
    <property type="project" value="UniProtKB-SubCell"/>
</dbReference>
<feature type="transmembrane region" description="Helical" evidence="8">
    <location>
        <begin position="237"/>
        <end position="259"/>
    </location>
</feature>
<gene>
    <name evidence="11" type="ORF">B0T17DRAFT_501693</name>
</gene>
<dbReference type="InterPro" id="IPR040241">
    <property type="entry name" value="TRP_Flc/Pkd2-like"/>
</dbReference>
<feature type="transmembrane region" description="Helical" evidence="8">
    <location>
        <begin position="200"/>
        <end position="225"/>
    </location>
</feature>
<protein>
    <recommendedName>
        <fullName evidence="10">ML-like domain-containing protein</fullName>
    </recommendedName>
</protein>
<organism evidence="11 12">
    <name type="scientific">Bombardia bombarda</name>
    <dbReference type="NCBI Taxonomy" id="252184"/>
    <lineage>
        <taxon>Eukaryota</taxon>
        <taxon>Fungi</taxon>
        <taxon>Dikarya</taxon>
        <taxon>Ascomycota</taxon>
        <taxon>Pezizomycotina</taxon>
        <taxon>Sordariomycetes</taxon>
        <taxon>Sordariomycetidae</taxon>
        <taxon>Sordariales</taxon>
        <taxon>Lasiosphaeriaceae</taxon>
        <taxon>Bombardia</taxon>
    </lineage>
</organism>